<proteinExistence type="predicted"/>
<comment type="caution">
    <text evidence="2">The sequence shown here is derived from an EMBL/GenBank/DDBJ whole genome shotgun (WGS) entry which is preliminary data.</text>
</comment>
<dbReference type="AlphaFoldDB" id="A0AAV9VS15"/>
<evidence type="ECO:0000313" key="2">
    <source>
        <dbReference type="EMBL" id="KAK6495602.1"/>
    </source>
</evidence>
<reference evidence="2 3" key="1">
    <citation type="submission" date="2023-08" db="EMBL/GenBank/DDBJ databases">
        <authorList>
            <person name="Palmer J.M."/>
        </authorList>
    </citation>
    <scope>NUCLEOTIDE SEQUENCE [LARGE SCALE GENOMIC DNA]</scope>
    <source>
        <strain evidence="2 3">TWF481</strain>
    </source>
</reference>
<sequence>MVHADSAEVILDDVETEDLEVVALKAREELFILALEEYSVRRTADDYIEDGNDGGSEDDSQTMKWW</sequence>
<accession>A0AAV9VS15</accession>
<keyword evidence="3" id="KW-1185">Reference proteome</keyword>
<dbReference type="EMBL" id="JAVHJL010000012">
    <property type="protein sequence ID" value="KAK6495602.1"/>
    <property type="molecule type" value="Genomic_DNA"/>
</dbReference>
<evidence type="ECO:0000313" key="3">
    <source>
        <dbReference type="Proteomes" id="UP001370758"/>
    </source>
</evidence>
<evidence type="ECO:0000256" key="1">
    <source>
        <dbReference type="SAM" id="MobiDB-lite"/>
    </source>
</evidence>
<gene>
    <name evidence="2" type="ORF">TWF481_002650</name>
</gene>
<feature type="region of interest" description="Disordered" evidence="1">
    <location>
        <begin position="46"/>
        <end position="66"/>
    </location>
</feature>
<protein>
    <submittedName>
        <fullName evidence="2">Uncharacterized protein</fullName>
    </submittedName>
</protein>
<dbReference type="Proteomes" id="UP001370758">
    <property type="component" value="Unassembled WGS sequence"/>
</dbReference>
<feature type="compositionally biased region" description="Acidic residues" evidence="1">
    <location>
        <begin position="46"/>
        <end position="60"/>
    </location>
</feature>
<name>A0AAV9VS15_9PEZI</name>
<organism evidence="2 3">
    <name type="scientific">Arthrobotrys musiformis</name>
    <dbReference type="NCBI Taxonomy" id="47236"/>
    <lineage>
        <taxon>Eukaryota</taxon>
        <taxon>Fungi</taxon>
        <taxon>Dikarya</taxon>
        <taxon>Ascomycota</taxon>
        <taxon>Pezizomycotina</taxon>
        <taxon>Orbiliomycetes</taxon>
        <taxon>Orbiliales</taxon>
        <taxon>Orbiliaceae</taxon>
        <taxon>Arthrobotrys</taxon>
    </lineage>
</organism>